<dbReference type="AlphaFoldDB" id="A0AAE4ZDI3"/>
<dbReference type="Pfam" id="PF13453">
    <property type="entry name" value="Zn_ribbon_TFIIB"/>
    <property type="match status" value="2"/>
</dbReference>
<reference evidence="2 3" key="1">
    <citation type="submission" date="2020-01" db="EMBL/GenBank/DDBJ databases">
        <title>Genomes assembled from Gulf of Kutch pelagic sediment metagenomes.</title>
        <authorList>
            <person name="Chandrashekar M."/>
            <person name="Mahajan M.S."/>
            <person name="Dave K.J."/>
            <person name="Vatsa P."/>
            <person name="Nathani N.M."/>
        </authorList>
    </citation>
    <scope>NUCLEOTIDE SEQUENCE [LARGE SCALE GENOMIC DNA]</scope>
    <source>
        <strain evidence="2">KS3-K002</strain>
    </source>
</reference>
<evidence type="ECO:0000259" key="1">
    <source>
        <dbReference type="Pfam" id="PF13453"/>
    </source>
</evidence>
<dbReference type="SUPFAM" id="SSF161187">
    <property type="entry name" value="YfgJ-like"/>
    <property type="match status" value="1"/>
</dbReference>
<dbReference type="Proteomes" id="UP000702544">
    <property type="component" value="Unassembled WGS sequence"/>
</dbReference>
<gene>
    <name evidence="2" type="ORF">GWO12_15235</name>
</gene>
<feature type="domain" description="Transcription factor zinc-finger" evidence="1">
    <location>
        <begin position="98"/>
        <end position="133"/>
    </location>
</feature>
<dbReference type="InterPro" id="IPR027392">
    <property type="entry name" value="TF_Znf"/>
</dbReference>
<organism evidence="2 3">
    <name type="scientific">Candidatus Kutchimonas denitrificans</name>
    <dbReference type="NCBI Taxonomy" id="3056748"/>
    <lineage>
        <taxon>Bacteria</taxon>
        <taxon>Pseudomonadati</taxon>
        <taxon>Gemmatimonadota</taxon>
        <taxon>Gemmatimonadia</taxon>
        <taxon>Candidatus Palauibacterales</taxon>
        <taxon>Candidatus Palauibacteraceae</taxon>
        <taxon>Candidatus Kutchimonas</taxon>
    </lineage>
</organism>
<protein>
    <recommendedName>
        <fullName evidence="1">Transcription factor zinc-finger domain-containing protein</fullName>
    </recommendedName>
</protein>
<sequence>MSDHGKRLNCPVCDGEQLQKICPTEEVELFLDYCDRCGGMWFESGEVRQLRYCPPEALSGLISMKKQLYAVACPSCEHPMTRNSAKCGACGRENTIACPGCDAQLERVQGEGFTVDVCQDCRGVWFDNIDLSAVWSLQFQGQGADGGGDSKPKDEITEDTVIAVMRQKRDGEPQVEVKGRKNVFGTIADIVGGMFSHAS</sequence>
<feature type="domain" description="Transcription factor zinc-finger" evidence="1">
    <location>
        <begin position="9"/>
        <end position="50"/>
    </location>
</feature>
<dbReference type="EMBL" id="JAACAK010000130">
    <property type="protein sequence ID" value="NIR76435.1"/>
    <property type="molecule type" value="Genomic_DNA"/>
</dbReference>
<evidence type="ECO:0000313" key="2">
    <source>
        <dbReference type="EMBL" id="NIR76435.1"/>
    </source>
</evidence>
<proteinExistence type="predicted"/>
<accession>A0AAE4ZDI3</accession>
<comment type="caution">
    <text evidence="2">The sequence shown here is derived from an EMBL/GenBank/DDBJ whole genome shotgun (WGS) entry which is preliminary data.</text>
</comment>
<name>A0AAE4ZDI3_9BACT</name>
<evidence type="ECO:0000313" key="3">
    <source>
        <dbReference type="Proteomes" id="UP000702544"/>
    </source>
</evidence>